<reference evidence="1 2" key="1">
    <citation type="submission" date="2019-07" db="EMBL/GenBank/DDBJ databases">
        <title>Whole genome shotgun sequence of Vibrio sagamiensis NBRC 104589.</title>
        <authorList>
            <person name="Hosoyama A."/>
            <person name="Uohara A."/>
            <person name="Ohji S."/>
            <person name="Ichikawa N."/>
        </authorList>
    </citation>
    <scope>NUCLEOTIDE SEQUENCE [LARGE SCALE GENOMIC DNA]</scope>
    <source>
        <strain evidence="1 2">NBRC 104589</strain>
    </source>
</reference>
<gene>
    <name evidence="1" type="ORF">VSA01S_19460</name>
</gene>
<dbReference type="EMBL" id="BJXJ01000016">
    <property type="protein sequence ID" value="GEM75834.1"/>
    <property type="molecule type" value="Genomic_DNA"/>
</dbReference>
<dbReference type="Proteomes" id="UP000321922">
    <property type="component" value="Unassembled WGS sequence"/>
</dbReference>
<comment type="caution">
    <text evidence="1">The sequence shown here is derived from an EMBL/GenBank/DDBJ whole genome shotgun (WGS) entry which is preliminary data.</text>
</comment>
<name>A0A511QEW1_9VIBR</name>
<protein>
    <submittedName>
        <fullName evidence="1">Uncharacterized protein</fullName>
    </submittedName>
</protein>
<dbReference type="AlphaFoldDB" id="A0A511QEW1"/>
<evidence type="ECO:0000313" key="1">
    <source>
        <dbReference type="EMBL" id="GEM75834.1"/>
    </source>
</evidence>
<dbReference type="RefSeq" id="WP_145993910.1">
    <property type="nucleotide sequence ID" value="NZ_BAOJ01000155.1"/>
</dbReference>
<proteinExistence type="predicted"/>
<keyword evidence="2" id="KW-1185">Reference proteome</keyword>
<evidence type="ECO:0000313" key="2">
    <source>
        <dbReference type="Proteomes" id="UP000321922"/>
    </source>
</evidence>
<accession>A0A511QEW1</accession>
<sequence>MQDEMGIDIFTHSLQGITYQVHHFSVDIHEECDFINNTIDVTCKLKVSDEVGILHFEQHILTNDKQNITGNFFIHISDENIELLKKIPTKVKFTNNVIFIN</sequence>
<organism evidence="1 2">
    <name type="scientific">Vibrio sagamiensis NBRC 104589</name>
    <dbReference type="NCBI Taxonomy" id="1219064"/>
    <lineage>
        <taxon>Bacteria</taxon>
        <taxon>Pseudomonadati</taxon>
        <taxon>Pseudomonadota</taxon>
        <taxon>Gammaproteobacteria</taxon>
        <taxon>Vibrionales</taxon>
        <taxon>Vibrionaceae</taxon>
        <taxon>Vibrio</taxon>
    </lineage>
</organism>